<gene>
    <name evidence="3" type="ORF">FDP41_005439</name>
</gene>
<dbReference type="SUPFAM" id="SSF54236">
    <property type="entry name" value="Ubiquitin-like"/>
    <property type="match status" value="1"/>
</dbReference>
<name>A0A6A5BPI5_NAEFO</name>
<dbReference type="InterPro" id="IPR029071">
    <property type="entry name" value="Ubiquitin-like_domsf"/>
</dbReference>
<dbReference type="Gene3D" id="3.10.20.90">
    <property type="entry name" value="Phosphatidylinositol 3-kinase Catalytic Subunit, Chain A, domain 1"/>
    <property type="match status" value="1"/>
</dbReference>
<dbReference type="VEuPathDB" id="AmoebaDB:NfTy_066240"/>
<protein>
    <recommendedName>
        <fullName evidence="2">Ubiquitin-like domain-containing protein</fullName>
    </recommendedName>
</protein>
<sequence length="136" mass="15338">MSNTTDAISSEQPALDTTNSNSQEKESDGSSSPPKEIKSNPSHNVNDQADHILIHVEDQNNRRMSFKIKRTTSLKKIMLMYCEKYNLKNDYARFLYDGCRIGEKDTANSLGIQNDEIIDVIIEQTGGCDFMDIDAE</sequence>
<dbReference type="InterPro" id="IPR000626">
    <property type="entry name" value="Ubiquitin-like_dom"/>
</dbReference>
<evidence type="ECO:0000259" key="2">
    <source>
        <dbReference type="PROSITE" id="PS50053"/>
    </source>
</evidence>
<dbReference type="InterPro" id="IPR022617">
    <property type="entry name" value="Rad60/SUMO-like_dom"/>
</dbReference>
<dbReference type="PANTHER" id="PTHR10562">
    <property type="entry name" value="SMALL UBIQUITIN-RELATED MODIFIER"/>
    <property type="match status" value="1"/>
</dbReference>
<dbReference type="PROSITE" id="PS50053">
    <property type="entry name" value="UBIQUITIN_2"/>
    <property type="match status" value="1"/>
</dbReference>
<reference evidence="3 4" key="1">
    <citation type="journal article" date="2019" name="Sci. Rep.">
        <title>Nanopore sequencing improves the draft genome of the human pathogenic amoeba Naegleria fowleri.</title>
        <authorList>
            <person name="Liechti N."/>
            <person name="Schurch N."/>
            <person name="Bruggmann R."/>
            <person name="Wittwer M."/>
        </authorList>
    </citation>
    <scope>NUCLEOTIDE SEQUENCE [LARGE SCALE GENOMIC DNA]</scope>
    <source>
        <strain evidence="3 4">ATCC 30894</strain>
    </source>
</reference>
<dbReference type="VEuPathDB" id="AmoebaDB:FDP41_005439"/>
<accession>A0A6A5BPI5</accession>
<dbReference type="GeneID" id="68112657"/>
<feature type="compositionally biased region" description="Polar residues" evidence="1">
    <location>
        <begin position="29"/>
        <end position="47"/>
    </location>
</feature>
<feature type="domain" description="Ubiquitin-like" evidence="2">
    <location>
        <begin position="50"/>
        <end position="127"/>
    </location>
</feature>
<dbReference type="Proteomes" id="UP000444721">
    <property type="component" value="Unassembled WGS sequence"/>
</dbReference>
<proteinExistence type="predicted"/>
<dbReference type="Pfam" id="PF11976">
    <property type="entry name" value="Rad60-SLD"/>
    <property type="match status" value="1"/>
</dbReference>
<dbReference type="OMA" id="NDQADHI"/>
<dbReference type="OrthoDB" id="442921at2759"/>
<dbReference type="VEuPathDB" id="AmoebaDB:NF0014570"/>
<keyword evidence="4" id="KW-1185">Reference proteome</keyword>
<organism evidence="3 4">
    <name type="scientific">Naegleria fowleri</name>
    <name type="common">Brain eating amoeba</name>
    <dbReference type="NCBI Taxonomy" id="5763"/>
    <lineage>
        <taxon>Eukaryota</taxon>
        <taxon>Discoba</taxon>
        <taxon>Heterolobosea</taxon>
        <taxon>Tetramitia</taxon>
        <taxon>Eutetramitia</taxon>
        <taxon>Vahlkampfiidae</taxon>
        <taxon>Naegleria</taxon>
    </lineage>
</organism>
<comment type="caution">
    <text evidence="3">The sequence shown here is derived from an EMBL/GenBank/DDBJ whole genome shotgun (WGS) entry which is preliminary data.</text>
</comment>
<evidence type="ECO:0000313" key="4">
    <source>
        <dbReference type="Proteomes" id="UP000444721"/>
    </source>
</evidence>
<dbReference type="RefSeq" id="XP_044560158.1">
    <property type="nucleotide sequence ID" value="XM_044708963.1"/>
</dbReference>
<evidence type="ECO:0000313" key="3">
    <source>
        <dbReference type="EMBL" id="KAF0975445.1"/>
    </source>
</evidence>
<dbReference type="EMBL" id="VFQX01000044">
    <property type="protein sequence ID" value="KAF0975445.1"/>
    <property type="molecule type" value="Genomic_DNA"/>
</dbReference>
<feature type="region of interest" description="Disordered" evidence="1">
    <location>
        <begin position="1"/>
        <end position="50"/>
    </location>
</feature>
<feature type="compositionally biased region" description="Polar residues" evidence="1">
    <location>
        <begin position="1"/>
        <end position="22"/>
    </location>
</feature>
<evidence type="ECO:0000256" key="1">
    <source>
        <dbReference type="SAM" id="MobiDB-lite"/>
    </source>
</evidence>
<dbReference type="AlphaFoldDB" id="A0A6A5BPI5"/>